<name>A0A9D2P0H5_9FIRM</name>
<organism evidence="2 3">
    <name type="scientific">Candidatus Intestinimonas pullistercoris</name>
    <dbReference type="NCBI Taxonomy" id="2838623"/>
    <lineage>
        <taxon>Bacteria</taxon>
        <taxon>Bacillati</taxon>
        <taxon>Bacillota</taxon>
        <taxon>Clostridia</taxon>
        <taxon>Eubacteriales</taxon>
        <taxon>Intestinimonas</taxon>
    </lineage>
</organism>
<evidence type="ECO:0000313" key="2">
    <source>
        <dbReference type="EMBL" id="HJC40173.1"/>
    </source>
</evidence>
<proteinExistence type="predicted"/>
<evidence type="ECO:0000313" key="3">
    <source>
        <dbReference type="Proteomes" id="UP000823882"/>
    </source>
</evidence>
<protein>
    <submittedName>
        <fullName evidence="2">DUF3796 domain-containing protein</fullName>
    </submittedName>
</protein>
<accession>A0A9D2P0H5</accession>
<reference evidence="2" key="1">
    <citation type="journal article" date="2021" name="PeerJ">
        <title>Extensive microbial diversity within the chicken gut microbiome revealed by metagenomics and culture.</title>
        <authorList>
            <person name="Gilroy R."/>
            <person name="Ravi A."/>
            <person name="Getino M."/>
            <person name="Pursley I."/>
            <person name="Horton D.L."/>
            <person name="Alikhan N.F."/>
            <person name="Baker D."/>
            <person name="Gharbi K."/>
            <person name="Hall N."/>
            <person name="Watson M."/>
            <person name="Adriaenssens E.M."/>
            <person name="Foster-Nyarko E."/>
            <person name="Jarju S."/>
            <person name="Secka A."/>
            <person name="Antonio M."/>
            <person name="Oren A."/>
            <person name="Chaudhuri R.R."/>
            <person name="La Ragione R."/>
            <person name="Hildebrand F."/>
            <person name="Pallen M.J."/>
        </authorList>
    </citation>
    <scope>NUCLEOTIDE SEQUENCE</scope>
    <source>
        <strain evidence="2">CHK186-1790</strain>
    </source>
</reference>
<keyword evidence="1" id="KW-0472">Membrane</keyword>
<feature type="transmembrane region" description="Helical" evidence="1">
    <location>
        <begin position="88"/>
        <end position="107"/>
    </location>
</feature>
<dbReference type="EMBL" id="DWWJ01000023">
    <property type="protein sequence ID" value="HJC40173.1"/>
    <property type="molecule type" value="Genomic_DNA"/>
</dbReference>
<dbReference type="Proteomes" id="UP000823882">
    <property type="component" value="Unassembled WGS sequence"/>
</dbReference>
<dbReference type="AlphaFoldDB" id="A0A9D2P0H5"/>
<keyword evidence="1" id="KW-0812">Transmembrane</keyword>
<comment type="caution">
    <text evidence="2">The sequence shown here is derived from an EMBL/GenBank/DDBJ whole genome shotgun (WGS) entry which is preliminary data.</text>
</comment>
<sequence>MKNKYGYLGFLSLLGLVGLFTEERSFLAFFAFAVDFSYFRVQPDEFFLAYMDRSAARGFFALMFTTLAVTLCCLPAQGPSGALLRGVTLGWAAAVAVHALSAAWYHFRENWGASGDA</sequence>
<feature type="transmembrane region" description="Helical" evidence="1">
    <location>
        <begin position="57"/>
        <end position="76"/>
    </location>
</feature>
<gene>
    <name evidence="2" type="ORF">H9701_01285</name>
</gene>
<keyword evidence="1" id="KW-1133">Transmembrane helix</keyword>
<evidence type="ECO:0000256" key="1">
    <source>
        <dbReference type="SAM" id="Phobius"/>
    </source>
</evidence>
<reference evidence="2" key="2">
    <citation type="submission" date="2021-04" db="EMBL/GenBank/DDBJ databases">
        <authorList>
            <person name="Gilroy R."/>
        </authorList>
    </citation>
    <scope>NUCLEOTIDE SEQUENCE</scope>
    <source>
        <strain evidence="2">CHK186-1790</strain>
    </source>
</reference>